<dbReference type="PROSITE" id="PS00211">
    <property type="entry name" value="ABC_TRANSPORTER_1"/>
    <property type="match status" value="1"/>
</dbReference>
<dbReference type="InterPro" id="IPR003593">
    <property type="entry name" value="AAA+_ATPase"/>
</dbReference>
<name>A0A444Z2Z1_ARAHY</name>
<feature type="transmembrane region" description="Helical" evidence="10">
    <location>
        <begin position="268"/>
        <end position="293"/>
    </location>
</feature>
<dbReference type="GO" id="GO:0016020">
    <property type="term" value="C:membrane"/>
    <property type="evidence" value="ECO:0007669"/>
    <property type="project" value="UniProtKB-SubCell"/>
</dbReference>
<evidence type="ECO:0000256" key="5">
    <source>
        <dbReference type="ARBA" id="ARBA00022741"/>
    </source>
</evidence>
<dbReference type="Pfam" id="PF25158">
    <property type="entry name" value="ABCA11_C"/>
    <property type="match status" value="1"/>
</dbReference>
<gene>
    <name evidence="12" type="ORF">Ahy_B05g076286</name>
</gene>
<keyword evidence="5" id="KW-0547">Nucleotide-binding</keyword>
<dbReference type="AlphaFoldDB" id="A0A444Z2Z1"/>
<dbReference type="PANTHER" id="PTHR19229">
    <property type="entry name" value="ATP-BINDING CASSETTE TRANSPORTER SUBFAMILY A ABCA"/>
    <property type="match status" value="1"/>
</dbReference>
<comment type="subcellular location">
    <subcellularLocation>
        <location evidence="1">Membrane</location>
        <topology evidence="1">Multi-pass membrane protein</topology>
    </subcellularLocation>
</comment>
<dbReference type="Proteomes" id="UP000289738">
    <property type="component" value="Chromosome B05"/>
</dbReference>
<evidence type="ECO:0000256" key="10">
    <source>
        <dbReference type="SAM" id="Phobius"/>
    </source>
</evidence>
<reference evidence="12 13" key="1">
    <citation type="submission" date="2019-01" db="EMBL/GenBank/DDBJ databases">
        <title>Sequencing of cultivated peanut Arachis hypogaea provides insights into genome evolution and oil improvement.</title>
        <authorList>
            <person name="Chen X."/>
        </authorList>
    </citation>
    <scope>NUCLEOTIDE SEQUENCE [LARGE SCALE GENOMIC DNA]</scope>
    <source>
        <strain evidence="13">cv. Fuhuasheng</strain>
        <tissue evidence="12">Leaves</tissue>
    </source>
</reference>
<dbReference type="InterPro" id="IPR003439">
    <property type="entry name" value="ABC_transporter-like_ATP-bd"/>
</dbReference>
<dbReference type="FunFam" id="3.40.50.300:FF:000665">
    <property type="entry name" value="ABC transporter A family member 2"/>
    <property type="match status" value="1"/>
</dbReference>
<organism evidence="12 13">
    <name type="scientific">Arachis hypogaea</name>
    <name type="common">Peanut</name>
    <dbReference type="NCBI Taxonomy" id="3818"/>
    <lineage>
        <taxon>Eukaryota</taxon>
        <taxon>Viridiplantae</taxon>
        <taxon>Streptophyta</taxon>
        <taxon>Embryophyta</taxon>
        <taxon>Tracheophyta</taxon>
        <taxon>Spermatophyta</taxon>
        <taxon>Magnoliopsida</taxon>
        <taxon>eudicotyledons</taxon>
        <taxon>Gunneridae</taxon>
        <taxon>Pentapetalae</taxon>
        <taxon>rosids</taxon>
        <taxon>fabids</taxon>
        <taxon>Fabales</taxon>
        <taxon>Fabaceae</taxon>
        <taxon>Papilionoideae</taxon>
        <taxon>50 kb inversion clade</taxon>
        <taxon>dalbergioids sensu lato</taxon>
        <taxon>Dalbergieae</taxon>
        <taxon>Pterocarpus clade</taxon>
        <taxon>Arachis</taxon>
    </lineage>
</organism>
<dbReference type="InterPro" id="IPR027417">
    <property type="entry name" value="P-loop_NTPase"/>
</dbReference>
<evidence type="ECO:0000256" key="6">
    <source>
        <dbReference type="ARBA" id="ARBA00022840"/>
    </source>
</evidence>
<comment type="similarity">
    <text evidence="2">Belongs to the ABC transporter superfamily. ABCA family. CPR flippase (TC 3.A.1.211) subfamily.</text>
</comment>
<evidence type="ECO:0000256" key="7">
    <source>
        <dbReference type="ARBA" id="ARBA00022989"/>
    </source>
</evidence>
<keyword evidence="6" id="KW-0067">ATP-binding</keyword>
<dbReference type="GO" id="GO:0005319">
    <property type="term" value="F:lipid transporter activity"/>
    <property type="evidence" value="ECO:0007669"/>
    <property type="project" value="TreeGrafter"/>
</dbReference>
<protein>
    <recommendedName>
        <fullName evidence="11">ABC transporter domain-containing protein</fullName>
    </recommendedName>
</protein>
<evidence type="ECO:0000256" key="1">
    <source>
        <dbReference type="ARBA" id="ARBA00004141"/>
    </source>
</evidence>
<feature type="transmembrane region" description="Helical" evidence="10">
    <location>
        <begin position="497"/>
        <end position="519"/>
    </location>
</feature>
<dbReference type="STRING" id="3818.A0A444Z2Z1"/>
<dbReference type="InterPro" id="IPR017871">
    <property type="entry name" value="ABC_transporter-like_CS"/>
</dbReference>
<dbReference type="InterPro" id="IPR013525">
    <property type="entry name" value="ABC2_TM"/>
</dbReference>
<evidence type="ECO:0000256" key="4">
    <source>
        <dbReference type="ARBA" id="ARBA00022692"/>
    </source>
</evidence>
<feature type="transmembrane region" description="Helical" evidence="10">
    <location>
        <begin position="230"/>
        <end position="248"/>
    </location>
</feature>
<dbReference type="Pfam" id="PF00005">
    <property type="entry name" value="ABC_tran"/>
    <property type="match status" value="1"/>
</dbReference>
<feature type="transmembrane region" description="Helical" evidence="10">
    <location>
        <begin position="305"/>
        <end position="324"/>
    </location>
</feature>
<keyword evidence="13" id="KW-1185">Reference proteome</keyword>
<feature type="region of interest" description="Disordered" evidence="9">
    <location>
        <begin position="1098"/>
        <end position="1124"/>
    </location>
</feature>
<dbReference type="InterPro" id="IPR026082">
    <property type="entry name" value="ABCA"/>
</dbReference>
<dbReference type="PANTHER" id="PTHR19229:SF205">
    <property type="entry name" value="ABC TRANSPORTER A FAMILY MEMBER 1-RELATED"/>
    <property type="match status" value="1"/>
</dbReference>
<dbReference type="PROSITE" id="PS50893">
    <property type="entry name" value="ABC_TRANSPORTER_2"/>
    <property type="match status" value="1"/>
</dbReference>
<keyword evidence="3" id="KW-0813">Transport</keyword>
<dbReference type="GO" id="GO:0016887">
    <property type="term" value="F:ATP hydrolysis activity"/>
    <property type="evidence" value="ECO:0007669"/>
    <property type="project" value="InterPro"/>
</dbReference>
<dbReference type="SMART" id="SM00382">
    <property type="entry name" value="AAA"/>
    <property type="match status" value="1"/>
</dbReference>
<comment type="caution">
    <text evidence="12">The sequence shown here is derived from an EMBL/GenBank/DDBJ whole genome shotgun (WGS) entry which is preliminary data.</text>
</comment>
<feature type="transmembrane region" description="Helical" evidence="10">
    <location>
        <begin position="677"/>
        <end position="699"/>
    </location>
</feature>
<evidence type="ECO:0000256" key="8">
    <source>
        <dbReference type="ARBA" id="ARBA00023136"/>
    </source>
</evidence>
<dbReference type="CDD" id="cd03263">
    <property type="entry name" value="ABC_subfamily_A"/>
    <property type="match status" value="1"/>
</dbReference>
<feature type="transmembrane region" description="Helical" evidence="10">
    <location>
        <begin position="344"/>
        <end position="369"/>
    </location>
</feature>
<sequence length="1137" mass="127515">MEVTSGLALLFQQFSALLRKNLLLSWRNRKATLLQVLSPLFFMFLIFAIDKAIKAQYSNTTYYKSVPEPPLRPSPSIPPCENKFFVKLPCYDFVWSGDRNPRIRTIVEAIMNNNPGRTIPPSKVKSFSDKAAVDEWLLNNPMHCPGALHFVERSKTIISYGLQTNSTYVQKRGKYEDPTFAFQLPLQLAAEREIARNLIGDSNFSWNVFLREFAHPATAPFSTVSSVGPTFFLAIAMFNFVLQMSSLVTEKELKLRQAMTMMGLYDSAYWLSWLIWEAFITLLSSLLVVLFGMMFQFRFFLKNDFLVVFFVFFLFELSMMSSLVTEKELKLRQAMTMMGLYDSAYWLSWLIWEAFITLLSSLLVVLFGMMFQFRFFLKNDFLVVFFVFFLFELSMTGLAFMLSAFISKSSSATTVGFSIFIVGFVTQLVTQAGFPYSDSISKTFRIIWSFFPPNPFAQALYILSEAVSTSEVHGIRWSKRGQCGPDDEDCVITINDIYQWLLATFVLWFVLAIYFDNIIPNASGVRKSMLYFLNPNYWMGRGGQNVKEGGVCSCCIVSVPRQEHVTPDDQDVLEEQNTVKRQITEGVVDANVAVQIRGLAKTYPGACNIGCCCKCKRTKPYNAVKVHNSSKSSGLCSLGDVKNTSLVLFAVYLQHISLLKPFSSWSGCFSVARWISFGYFSVCFVFQFGNIVGLLYNLLLRETDSFLDDVQCAVLELFQDLWVNFERDQLFCLLGPNGAGKTTVINCLTGITPATDGDALIYGHSIRSSTGMSNIQKLIGVCPQFDILWDALSGEEHLQLFATIKGLTPSSINSITQTSLAEVRLTDSAKVRAGSYSGGMKRRLSVAISLIGDPKLVVLDEPTTGMDPITRRHVWDIIENAKRGRAIVLTTHSMEEADILSDRIGIMAKGKLRCIGTAIRLKSRFGTGFIANISFYGNNVESRTDNRDAVSTVHQEAVKQFFKNHLDVVPKEENNNFITFVIPHDKEGLLTNFFAELQDREEEFGISDIQLGLTTLEEVFLNIAKQAELESAAADGTLVTLTLTSGESLQIPIGARFVGIPETESEEYPTGVMVEVYWEQDESGALCISGHSQKVPVPSGVRLSSSASARHRRNSRRPGSVHGVIIDPSQVSSVRFQ</sequence>
<dbReference type="EMBL" id="SDMP01000015">
    <property type="protein sequence ID" value="RYR08553.1"/>
    <property type="molecule type" value="Genomic_DNA"/>
</dbReference>
<dbReference type="InterPro" id="IPR056788">
    <property type="entry name" value="ABCA2/9/11_C"/>
</dbReference>
<feature type="transmembrane region" description="Helical" evidence="10">
    <location>
        <begin position="381"/>
        <end position="406"/>
    </location>
</feature>
<feature type="transmembrane region" description="Helical" evidence="10">
    <location>
        <begin position="412"/>
        <end position="434"/>
    </location>
</feature>
<evidence type="ECO:0000256" key="2">
    <source>
        <dbReference type="ARBA" id="ARBA00008526"/>
    </source>
</evidence>
<evidence type="ECO:0000313" key="12">
    <source>
        <dbReference type="EMBL" id="RYR08553.1"/>
    </source>
</evidence>
<keyword evidence="8 10" id="KW-0472">Membrane</keyword>
<evidence type="ECO:0000313" key="13">
    <source>
        <dbReference type="Proteomes" id="UP000289738"/>
    </source>
</evidence>
<keyword evidence="4 10" id="KW-0812">Transmembrane</keyword>
<accession>A0A444Z2Z1</accession>
<evidence type="ECO:0000259" key="11">
    <source>
        <dbReference type="PROSITE" id="PS50893"/>
    </source>
</evidence>
<dbReference type="GO" id="GO:0005524">
    <property type="term" value="F:ATP binding"/>
    <property type="evidence" value="ECO:0007669"/>
    <property type="project" value="UniProtKB-KW"/>
</dbReference>
<dbReference type="SUPFAM" id="SSF52540">
    <property type="entry name" value="P-loop containing nucleoside triphosphate hydrolases"/>
    <property type="match status" value="1"/>
</dbReference>
<dbReference type="Gene3D" id="3.40.50.300">
    <property type="entry name" value="P-loop containing nucleotide triphosphate hydrolases"/>
    <property type="match status" value="1"/>
</dbReference>
<evidence type="ECO:0000256" key="9">
    <source>
        <dbReference type="SAM" id="MobiDB-lite"/>
    </source>
</evidence>
<evidence type="ECO:0000256" key="3">
    <source>
        <dbReference type="ARBA" id="ARBA00022448"/>
    </source>
</evidence>
<keyword evidence="7 10" id="KW-1133">Transmembrane helix</keyword>
<dbReference type="Pfam" id="PF12698">
    <property type="entry name" value="ABC2_membrane_3"/>
    <property type="match status" value="1"/>
</dbReference>
<dbReference type="GO" id="GO:0140359">
    <property type="term" value="F:ABC-type transporter activity"/>
    <property type="evidence" value="ECO:0007669"/>
    <property type="project" value="InterPro"/>
</dbReference>
<feature type="domain" description="ABC transporter" evidence="11">
    <location>
        <begin position="700"/>
        <end position="934"/>
    </location>
</feature>
<proteinExistence type="inferred from homology"/>